<dbReference type="InterPro" id="IPR001611">
    <property type="entry name" value="Leu-rich_rpt"/>
</dbReference>
<dbReference type="InterPro" id="IPR032675">
    <property type="entry name" value="LRR_dom_sf"/>
</dbReference>
<dbReference type="SMART" id="SM00256">
    <property type="entry name" value="FBOX"/>
    <property type="match status" value="1"/>
</dbReference>
<organism evidence="2 3">
    <name type="scientific">Solanum tuberosum</name>
    <name type="common">Potato</name>
    <dbReference type="NCBI Taxonomy" id="4113"/>
    <lineage>
        <taxon>Eukaryota</taxon>
        <taxon>Viridiplantae</taxon>
        <taxon>Streptophyta</taxon>
        <taxon>Embryophyta</taxon>
        <taxon>Tracheophyta</taxon>
        <taxon>Spermatophyta</taxon>
        <taxon>Magnoliopsida</taxon>
        <taxon>eudicotyledons</taxon>
        <taxon>Gunneridae</taxon>
        <taxon>Pentapetalae</taxon>
        <taxon>asterids</taxon>
        <taxon>lamiids</taxon>
        <taxon>Solanales</taxon>
        <taxon>Solanaceae</taxon>
        <taxon>Solanoideae</taxon>
        <taxon>Solaneae</taxon>
        <taxon>Solanum</taxon>
    </lineage>
</organism>
<evidence type="ECO:0000313" key="3">
    <source>
        <dbReference type="Proteomes" id="UP000826656"/>
    </source>
</evidence>
<dbReference type="Pfam" id="PF25372">
    <property type="entry name" value="DUF7885"/>
    <property type="match status" value="1"/>
</dbReference>
<proteinExistence type="predicted"/>
<dbReference type="Proteomes" id="UP000826656">
    <property type="component" value="Unassembled WGS sequence"/>
</dbReference>
<evidence type="ECO:0000259" key="1">
    <source>
        <dbReference type="SMART" id="SM00256"/>
    </source>
</evidence>
<dbReference type="PANTHER" id="PTHR13318">
    <property type="entry name" value="PARTNER OF PAIRED, ISOFORM B-RELATED"/>
    <property type="match status" value="1"/>
</dbReference>
<keyword evidence="3" id="KW-1185">Reference proteome</keyword>
<dbReference type="Pfam" id="PF13516">
    <property type="entry name" value="LRR_6"/>
    <property type="match status" value="1"/>
</dbReference>
<dbReference type="InterPro" id="IPR006553">
    <property type="entry name" value="Leu-rich_rpt_Cys-con_subtyp"/>
</dbReference>
<dbReference type="InterPro" id="IPR036047">
    <property type="entry name" value="F-box-like_dom_sf"/>
</dbReference>
<accession>A0ABQ7U2R6</accession>
<protein>
    <recommendedName>
        <fullName evidence="1">F-box domain-containing protein</fullName>
    </recommendedName>
</protein>
<dbReference type="Gene3D" id="3.80.10.10">
    <property type="entry name" value="Ribonuclease Inhibitor"/>
    <property type="match status" value="3"/>
</dbReference>
<name>A0ABQ7U2R6_SOLTU</name>
<dbReference type="PANTHER" id="PTHR13318:SF149">
    <property type="entry name" value="F-BOX DOMAIN-CONTAINING PROTEIN"/>
    <property type="match status" value="1"/>
</dbReference>
<dbReference type="InterPro" id="IPR057207">
    <property type="entry name" value="FBXL15_LRR"/>
</dbReference>
<evidence type="ECO:0000313" key="2">
    <source>
        <dbReference type="EMBL" id="KAH0740768.1"/>
    </source>
</evidence>
<dbReference type="SUPFAM" id="SSF81383">
    <property type="entry name" value="F-box domain"/>
    <property type="match status" value="1"/>
</dbReference>
<dbReference type="CDD" id="cd22159">
    <property type="entry name" value="F-box_AtTIR1-like"/>
    <property type="match status" value="1"/>
</dbReference>
<comment type="caution">
    <text evidence="2">The sequence shown here is derived from an EMBL/GenBank/DDBJ whole genome shotgun (WGS) entry which is preliminary data.</text>
</comment>
<dbReference type="SUPFAM" id="SSF52047">
    <property type="entry name" value="RNI-like"/>
    <property type="match status" value="2"/>
</dbReference>
<reference evidence="2 3" key="1">
    <citation type="journal article" date="2021" name="bioRxiv">
        <title>Chromosome-scale and haplotype-resolved genome assembly of a tetraploid potato cultivar.</title>
        <authorList>
            <person name="Sun H."/>
            <person name="Jiao W.-B."/>
            <person name="Krause K."/>
            <person name="Campoy J.A."/>
            <person name="Goel M."/>
            <person name="Folz-Donahue K."/>
            <person name="Kukat C."/>
            <person name="Huettel B."/>
            <person name="Schneeberger K."/>
        </authorList>
    </citation>
    <scope>NUCLEOTIDE SEQUENCE [LARGE SCALE GENOMIC DNA]</scope>
    <source>
        <strain evidence="2">SolTubOtavaFocal</strain>
        <tissue evidence="2">Leaves</tissue>
    </source>
</reference>
<dbReference type="EMBL" id="JAIVGD010000026">
    <property type="protein sequence ID" value="KAH0740768.1"/>
    <property type="molecule type" value="Genomic_DNA"/>
</dbReference>
<dbReference type="SMART" id="SM00367">
    <property type="entry name" value="LRR_CC"/>
    <property type="match status" value="13"/>
</dbReference>
<sequence length="1166" mass="128340">MSKVFNFSGDDAFYHGGAVYPSPKESSLFLSLRNHVDVYFPPCKRSRVAVPFVFTEKKQKLSSIDVLPDECLFEVLRRLSDGKERSASACVSKRWLMLLSSIHGDETVISDLNPSLETEERSIQTALVKPVDCVKKGEVLDSNGAEVADAESQDIEGEGHLSRCLDGKKATDVRLAAIAVGTPSHGGLGKLSIRGSNPIRGVTDTGLKAIARGCPSLRALSLWNVSSVSDEGLIEIAQGCHLLEKLDLCQCPAITDMSLTAIAKNCPNLTSLTIESCSKIGNETLQAVGRFCPKLKFVSLKNCPLIGDQGIASLFSSAGNVLTKVKLYALNISDISLAVIGHYGIAVTDIVLIGLQNINERGFWVMGNGQGLQKLRSLAITACHGVTDLGLEALGKGCPNLKLFCLRKCTILSDNGLVAFAKGSVALENLQLEECHRITQAGFVGVLLSCGKKLKVLSMVNCFGVKELACRFPSVLPCNSLQSLSIRNCPGVGNATLAIVGRLCPKLTHLELSGLLEVTDEGLFPLVQSCEAGLVKVNLSGCVNVTDRSVSFITELHGGSLESLNVDECRYVTDATLLAISNNCWLLKELDISKCGITDSGIASLASTVRLNLQILSLSGCSMLSDKSVPFLQKLGQTLVGLNIQHCNGVSSSRVDLLLEQLWRKEEVRPPFTRVEADYEFHDTRCNRFFSVKVRKHKVHIVVDIIIKAFLICSTVQPKKHSKFPHGNRINWEKEVKTGKMRYLPDKETLDLLSDIKKYESPLVLQESMKEPQANNKCMLSSICHVRSLLQEEMRLDSTFTDTPEISDDKTITSVLELACDDNDTEIADTELTFPVKGYGHKLDMEFDCKVFDIMRKRDIFAEFLGPHTAIGSLGLHICDWFDTGQAFGTCFDKVNSGVHSLSRVLFFGCSNGFPLLSVDDTSNVGEVSSLTTAHKVFVDMLDMYEYAYSFNLDSTRPYIESESDILIMDRITLVHMIKCLQLPFDSGVYVTHEVIFLCDICNDIRSLMHIEYPCITANHVVGVVSFGALEKYIDAYDFIQYFYFCNFNLSWQPYTTVASSHGDNNCIVLGLLEQLNTISDVPVDLWYKSDVAIIRTTCVLQSGNWPGLILFSADQVLHIFVTNQYARTVFGRLGNPEWSCSNDINQRAGVIFVCDVLNDDPQSEK</sequence>
<feature type="domain" description="F-box" evidence="1">
    <location>
        <begin position="67"/>
        <end position="107"/>
    </location>
</feature>
<dbReference type="InterPro" id="IPR001810">
    <property type="entry name" value="F-box_dom"/>
</dbReference>
<gene>
    <name evidence="2" type="ORF">KY290_033811</name>
</gene>